<dbReference type="InterPro" id="IPR014710">
    <property type="entry name" value="RmlC-like_jellyroll"/>
</dbReference>
<dbReference type="InterPro" id="IPR029753">
    <property type="entry name" value="D-isomer_DH_CS"/>
</dbReference>
<keyword evidence="6" id="KW-1185">Reference proteome</keyword>
<protein>
    <recommendedName>
        <fullName evidence="4">Cyclic nucleotide-binding domain-containing protein</fullName>
    </recommendedName>
</protein>
<evidence type="ECO:0000256" key="1">
    <source>
        <dbReference type="ARBA" id="ARBA00005854"/>
    </source>
</evidence>
<dbReference type="Pfam" id="PF02826">
    <property type="entry name" value="2-Hacid_dh_C"/>
    <property type="match status" value="1"/>
</dbReference>
<dbReference type="PANTHER" id="PTHR43026">
    <property type="entry name" value="2-HYDROXYACID DEHYDROGENASE HOMOLOG 1-RELATED"/>
    <property type="match status" value="1"/>
</dbReference>
<dbReference type="EMBL" id="JALLPB020000145">
    <property type="protein sequence ID" value="KAL3816506.1"/>
    <property type="molecule type" value="Genomic_DNA"/>
</dbReference>
<keyword evidence="3" id="KW-0520">NAD</keyword>
<feature type="domain" description="Cyclic nucleotide-binding" evidence="4">
    <location>
        <begin position="11"/>
        <end position="121"/>
    </location>
</feature>
<dbReference type="SUPFAM" id="SSF51206">
    <property type="entry name" value="cAMP-binding domain-like"/>
    <property type="match status" value="1"/>
</dbReference>
<dbReference type="PROSITE" id="PS00065">
    <property type="entry name" value="D_2_HYDROXYACID_DH_1"/>
    <property type="match status" value="1"/>
</dbReference>
<gene>
    <name evidence="5" type="ORF">ACHAXA_011311</name>
</gene>
<evidence type="ECO:0000256" key="3">
    <source>
        <dbReference type="ARBA" id="ARBA00023027"/>
    </source>
</evidence>
<dbReference type="PANTHER" id="PTHR43026:SF1">
    <property type="entry name" value="2-HYDROXYACID DEHYDROGENASE HOMOLOG 1-RELATED"/>
    <property type="match status" value="1"/>
</dbReference>
<dbReference type="InterPro" id="IPR006139">
    <property type="entry name" value="D-isomer_2_OHA_DH_cat_dom"/>
</dbReference>
<proteinExistence type="inferred from homology"/>
<dbReference type="Gene3D" id="2.60.120.10">
    <property type="entry name" value="Jelly Rolls"/>
    <property type="match status" value="1"/>
</dbReference>
<dbReference type="InterPro" id="IPR036291">
    <property type="entry name" value="NAD(P)-bd_dom_sf"/>
</dbReference>
<comment type="similarity">
    <text evidence="1">Belongs to the D-isomer specific 2-hydroxyacid dehydrogenase family.</text>
</comment>
<organism evidence="5 6">
    <name type="scientific">Cyclostephanos tholiformis</name>
    <dbReference type="NCBI Taxonomy" id="382380"/>
    <lineage>
        <taxon>Eukaryota</taxon>
        <taxon>Sar</taxon>
        <taxon>Stramenopiles</taxon>
        <taxon>Ochrophyta</taxon>
        <taxon>Bacillariophyta</taxon>
        <taxon>Coscinodiscophyceae</taxon>
        <taxon>Thalassiosirophycidae</taxon>
        <taxon>Stephanodiscales</taxon>
        <taxon>Stephanodiscaceae</taxon>
        <taxon>Cyclostephanos</taxon>
    </lineage>
</organism>
<dbReference type="Proteomes" id="UP001530377">
    <property type="component" value="Unassembled WGS sequence"/>
</dbReference>
<evidence type="ECO:0000259" key="4">
    <source>
        <dbReference type="PROSITE" id="PS50042"/>
    </source>
</evidence>
<evidence type="ECO:0000313" key="5">
    <source>
        <dbReference type="EMBL" id="KAL3816506.1"/>
    </source>
</evidence>
<dbReference type="AlphaFoldDB" id="A0ABD3RWE9"/>
<comment type="caution">
    <text evidence="5">The sequence shown here is derived from an EMBL/GenBank/DDBJ whole genome shotgun (WGS) entry which is preliminary data.</text>
</comment>
<dbReference type="SUPFAM" id="SSF52283">
    <property type="entry name" value="Formate/glycerate dehydrogenase catalytic domain-like"/>
    <property type="match status" value="1"/>
</dbReference>
<dbReference type="GO" id="GO:0016491">
    <property type="term" value="F:oxidoreductase activity"/>
    <property type="evidence" value="ECO:0007669"/>
    <property type="project" value="UniProtKB-KW"/>
</dbReference>
<dbReference type="CDD" id="cd12183">
    <property type="entry name" value="LDH_like_2"/>
    <property type="match status" value="1"/>
</dbReference>
<dbReference type="Pfam" id="PF00389">
    <property type="entry name" value="2-Hacid_dh"/>
    <property type="match status" value="1"/>
</dbReference>
<dbReference type="InterPro" id="IPR058205">
    <property type="entry name" value="D-LDH-like"/>
</dbReference>
<dbReference type="Gene3D" id="3.40.50.720">
    <property type="entry name" value="NAD(P)-binding Rossmann-like Domain"/>
    <property type="match status" value="2"/>
</dbReference>
<reference evidence="5 6" key="1">
    <citation type="submission" date="2024-10" db="EMBL/GenBank/DDBJ databases">
        <title>Updated reference genomes for cyclostephanoid diatoms.</title>
        <authorList>
            <person name="Roberts W.R."/>
            <person name="Alverson A.J."/>
        </authorList>
    </citation>
    <scope>NUCLEOTIDE SEQUENCE [LARGE SCALE GENOMIC DNA]</scope>
    <source>
        <strain evidence="5 6">AJA228-03</strain>
    </source>
</reference>
<dbReference type="PROSITE" id="PS50042">
    <property type="entry name" value="CNMP_BINDING_3"/>
    <property type="match status" value="1"/>
</dbReference>
<dbReference type="CDD" id="cd00038">
    <property type="entry name" value="CAP_ED"/>
    <property type="match status" value="1"/>
</dbReference>
<evidence type="ECO:0000313" key="6">
    <source>
        <dbReference type="Proteomes" id="UP001530377"/>
    </source>
</evidence>
<sequence length="505" mass="55283">MAKELLEKNEQLRHLSTSFKDDLVKIMVAFDVLEGHVFIEEGDQIHSFFIVESGVLMRTKRRSGDGNDDDQCILIDEIGPGKMTGFLHVAGHDVDVAFATIVSGKGGAKVWAVDGSHFRLICEENPQYASEVIKILTLRLRSTSKIVRAIVEQKSGAPVDSKKKVLKVLCYDTTSWVKENFEPKVKSFNEKRDDIELQMNYTQDRLNDKTARFAAGYEAVCLFVNDTADAESISVLSMCGVKLIVMRCAGFDRVDVKAAKTFGLSVARVPAYSPYAVAEHAIALLMSVNRRIPAASTRVKMSNFTLESSLLGMDIHGKSVGVMGTGKIGQILCRIITGFGANLLAYDVFESAEVKDMGGKYVSKEEIYKNCDVIFLMMPLLPSTTHIINSSVLPLLKKGVILINTSRGGLVDTSALVSGLQSGVIGGCGLDVYENEGDYFFQDWSGKPVVDNTLVSLLGNNRVVMTAHQAFFTSEAIDKIVSTTIENIDNYSSGLRGGNLPNSIW</sequence>
<keyword evidence="2" id="KW-0560">Oxidoreductase</keyword>
<dbReference type="InterPro" id="IPR006140">
    <property type="entry name" value="D-isomer_DH_NAD-bd"/>
</dbReference>
<dbReference type="InterPro" id="IPR029752">
    <property type="entry name" value="D-isomer_DH_CS1"/>
</dbReference>
<accession>A0ABD3RWE9</accession>
<dbReference type="InterPro" id="IPR018490">
    <property type="entry name" value="cNMP-bd_dom_sf"/>
</dbReference>
<dbReference type="PROSITE" id="PS00671">
    <property type="entry name" value="D_2_HYDROXYACID_DH_3"/>
    <property type="match status" value="1"/>
</dbReference>
<dbReference type="SUPFAM" id="SSF51735">
    <property type="entry name" value="NAD(P)-binding Rossmann-fold domains"/>
    <property type="match status" value="1"/>
</dbReference>
<dbReference type="InterPro" id="IPR000595">
    <property type="entry name" value="cNMP-bd_dom"/>
</dbReference>
<evidence type="ECO:0000256" key="2">
    <source>
        <dbReference type="ARBA" id="ARBA00023002"/>
    </source>
</evidence>
<name>A0ABD3RWE9_9STRA</name>